<evidence type="ECO:0000259" key="1">
    <source>
        <dbReference type="Pfam" id="PF05347"/>
    </source>
</evidence>
<reference evidence="2 3" key="1">
    <citation type="submission" date="2019-06" db="EMBL/GenBank/DDBJ databases">
        <title>Genomics analysis of Aphanomyces spp. identifies a new class of oomycete effector associated with host adaptation.</title>
        <authorList>
            <person name="Gaulin E."/>
        </authorList>
    </citation>
    <scope>NUCLEOTIDE SEQUENCE [LARGE SCALE GENOMIC DNA]</scope>
    <source>
        <strain evidence="2 3">E</strain>
    </source>
</reference>
<dbReference type="InterPro" id="IPR008011">
    <property type="entry name" value="Complex1_LYR_dom"/>
</dbReference>
<dbReference type="AlphaFoldDB" id="A0A6A5ADF3"/>
<sequence>MNELRREVLHVYKACLVSASKCPQHVHRETMRAYARLKFRDKMHLRDVQAVKLCLADAKEELERMDYYHSMYRAGQAGKVTASSVGVPVLASHCPNCNHSFESAVMRFCALCGVQRPNIVS</sequence>
<proteinExistence type="predicted"/>
<dbReference type="EMBL" id="VJMI01013666">
    <property type="protein sequence ID" value="KAF0747176.1"/>
    <property type="molecule type" value="Genomic_DNA"/>
</dbReference>
<dbReference type="CDD" id="cd20251">
    <property type="entry name" value="Complex1_LYR_SF"/>
    <property type="match status" value="1"/>
</dbReference>
<dbReference type="Proteomes" id="UP000469452">
    <property type="component" value="Unassembled WGS sequence"/>
</dbReference>
<protein>
    <recommendedName>
        <fullName evidence="1">Complex 1 LYR protein domain-containing protein</fullName>
    </recommendedName>
</protein>
<accession>A0A6A5ADF3</accession>
<gene>
    <name evidence="2" type="ORF">AaE_007831</name>
</gene>
<dbReference type="Pfam" id="PF05347">
    <property type="entry name" value="Complex1_LYR"/>
    <property type="match status" value="1"/>
</dbReference>
<organism evidence="2 3">
    <name type="scientific">Aphanomyces astaci</name>
    <name type="common">Crayfish plague agent</name>
    <dbReference type="NCBI Taxonomy" id="112090"/>
    <lineage>
        <taxon>Eukaryota</taxon>
        <taxon>Sar</taxon>
        <taxon>Stramenopiles</taxon>
        <taxon>Oomycota</taxon>
        <taxon>Saprolegniomycetes</taxon>
        <taxon>Saprolegniales</taxon>
        <taxon>Verrucalvaceae</taxon>
        <taxon>Aphanomyces</taxon>
    </lineage>
</organism>
<feature type="domain" description="Complex 1 LYR protein" evidence="1">
    <location>
        <begin position="6"/>
        <end position="63"/>
    </location>
</feature>
<evidence type="ECO:0000313" key="3">
    <source>
        <dbReference type="Proteomes" id="UP000469452"/>
    </source>
</evidence>
<evidence type="ECO:0000313" key="2">
    <source>
        <dbReference type="EMBL" id="KAF0747176.1"/>
    </source>
</evidence>
<name>A0A6A5ADF3_APHAT</name>
<comment type="caution">
    <text evidence="2">The sequence shown here is derived from an EMBL/GenBank/DDBJ whole genome shotgun (WGS) entry which is preliminary data.</text>
</comment>
<dbReference type="VEuPathDB" id="FungiDB:H257_04030"/>